<name>A0A142EK33_9BACT</name>
<keyword evidence="9" id="KW-1185">Reference proteome</keyword>
<feature type="domain" description="HTH luxR-type" evidence="6">
    <location>
        <begin position="142"/>
        <end position="207"/>
    </location>
</feature>
<evidence type="ECO:0000256" key="3">
    <source>
        <dbReference type="ARBA" id="ARBA00023125"/>
    </source>
</evidence>
<evidence type="ECO:0000256" key="2">
    <source>
        <dbReference type="ARBA" id="ARBA00023015"/>
    </source>
</evidence>
<dbReference type="InterPro" id="IPR011006">
    <property type="entry name" value="CheY-like_superfamily"/>
</dbReference>
<keyword evidence="2" id="KW-0805">Transcription regulation</keyword>
<dbReference type="OrthoDB" id="9797341at2"/>
<reference evidence="9" key="1">
    <citation type="submission" date="2015-09" db="EMBL/GenBank/DDBJ databases">
        <title>Complete sequence of Algoriphagus sp. M8-2.</title>
        <authorList>
            <person name="Shintani M."/>
        </authorList>
    </citation>
    <scope>NUCLEOTIDE SEQUENCE [LARGE SCALE GENOMIC DNA]</scope>
    <source>
        <strain evidence="9">M8-2</strain>
    </source>
</reference>
<keyword evidence="3" id="KW-0238">DNA-binding</keyword>
<sequence length="208" mass="24003">MIRIALADDHKLFAKGLEGLIEEHSGFLVQGVFPNGKELLEYLTEEEVDLVLTDLNMPIIDGFGVLKHCKKHFPAIKVIVLSMYDEEKIFKEVMQLGADAFILKDADPDELIFTITEVYEGRYVKNFQRVIQQANQGPFFDAFRDKYRLSRRETQILKMIADGMLNRDIADELNLSIQTVETHRKNINQKLQVNSLMDLINKVNEMNI</sequence>
<dbReference type="PRINTS" id="PR00038">
    <property type="entry name" value="HTHLUXR"/>
</dbReference>
<accession>A0A142EK33</accession>
<dbReference type="CDD" id="cd06170">
    <property type="entry name" value="LuxR_C_like"/>
    <property type="match status" value="1"/>
</dbReference>
<dbReference type="KEGG" id="alm:AO498_03675"/>
<dbReference type="PATRIC" id="fig|1727163.4.peg.764"/>
<evidence type="ECO:0000259" key="6">
    <source>
        <dbReference type="PROSITE" id="PS50043"/>
    </source>
</evidence>
<dbReference type="Pfam" id="PF00072">
    <property type="entry name" value="Response_reg"/>
    <property type="match status" value="1"/>
</dbReference>
<dbReference type="AlphaFoldDB" id="A0A142EK33"/>
<feature type="domain" description="Response regulatory" evidence="7">
    <location>
        <begin position="3"/>
        <end position="119"/>
    </location>
</feature>
<gene>
    <name evidence="8" type="ORF">AO498_03675</name>
</gene>
<dbReference type="Pfam" id="PF00196">
    <property type="entry name" value="GerE"/>
    <property type="match status" value="1"/>
</dbReference>
<dbReference type="CDD" id="cd17535">
    <property type="entry name" value="REC_NarL-like"/>
    <property type="match status" value="1"/>
</dbReference>
<dbReference type="PANTHER" id="PTHR43214:SF41">
    <property type="entry name" value="NITRATE_NITRITE RESPONSE REGULATOR PROTEIN NARP"/>
    <property type="match status" value="1"/>
</dbReference>
<dbReference type="SMART" id="SM00421">
    <property type="entry name" value="HTH_LUXR"/>
    <property type="match status" value="1"/>
</dbReference>
<dbReference type="InterPro" id="IPR058245">
    <property type="entry name" value="NreC/VraR/RcsB-like_REC"/>
</dbReference>
<organism evidence="8 9">
    <name type="scientific">Algoriphagus sanaruensis</name>
    <dbReference type="NCBI Taxonomy" id="1727163"/>
    <lineage>
        <taxon>Bacteria</taxon>
        <taxon>Pseudomonadati</taxon>
        <taxon>Bacteroidota</taxon>
        <taxon>Cytophagia</taxon>
        <taxon>Cytophagales</taxon>
        <taxon>Cyclobacteriaceae</taxon>
        <taxon>Algoriphagus</taxon>
    </lineage>
</organism>
<dbReference type="STRING" id="1727163.AO498_03675"/>
<dbReference type="InterPro" id="IPR000792">
    <property type="entry name" value="Tscrpt_reg_LuxR_C"/>
</dbReference>
<evidence type="ECO:0000313" key="8">
    <source>
        <dbReference type="EMBL" id="AMQ55488.1"/>
    </source>
</evidence>
<dbReference type="PROSITE" id="PS50110">
    <property type="entry name" value="RESPONSE_REGULATORY"/>
    <property type="match status" value="1"/>
</dbReference>
<dbReference type="SMART" id="SM00448">
    <property type="entry name" value="REC"/>
    <property type="match status" value="1"/>
</dbReference>
<feature type="modified residue" description="4-aspartylphosphate" evidence="5">
    <location>
        <position position="54"/>
    </location>
</feature>
<dbReference type="GO" id="GO:0003677">
    <property type="term" value="F:DNA binding"/>
    <property type="evidence" value="ECO:0007669"/>
    <property type="project" value="UniProtKB-KW"/>
</dbReference>
<keyword evidence="1 5" id="KW-0597">Phosphoprotein</keyword>
<evidence type="ECO:0000256" key="1">
    <source>
        <dbReference type="ARBA" id="ARBA00022553"/>
    </source>
</evidence>
<dbReference type="SUPFAM" id="SSF52172">
    <property type="entry name" value="CheY-like"/>
    <property type="match status" value="1"/>
</dbReference>
<proteinExistence type="predicted"/>
<dbReference type="GO" id="GO:0000160">
    <property type="term" value="P:phosphorelay signal transduction system"/>
    <property type="evidence" value="ECO:0007669"/>
    <property type="project" value="InterPro"/>
</dbReference>
<dbReference type="PANTHER" id="PTHR43214">
    <property type="entry name" value="TWO-COMPONENT RESPONSE REGULATOR"/>
    <property type="match status" value="1"/>
</dbReference>
<dbReference type="SUPFAM" id="SSF46894">
    <property type="entry name" value="C-terminal effector domain of the bipartite response regulators"/>
    <property type="match status" value="1"/>
</dbReference>
<dbReference type="PROSITE" id="PS00622">
    <property type="entry name" value="HTH_LUXR_1"/>
    <property type="match status" value="1"/>
</dbReference>
<dbReference type="RefSeq" id="WP_067543898.1">
    <property type="nucleotide sequence ID" value="NZ_CP012836.1"/>
</dbReference>
<dbReference type="PROSITE" id="PS50043">
    <property type="entry name" value="HTH_LUXR_2"/>
    <property type="match status" value="1"/>
</dbReference>
<dbReference type="InterPro" id="IPR001789">
    <property type="entry name" value="Sig_transdc_resp-reg_receiver"/>
</dbReference>
<dbReference type="InterPro" id="IPR016032">
    <property type="entry name" value="Sig_transdc_resp-reg_C-effctor"/>
</dbReference>
<evidence type="ECO:0000256" key="5">
    <source>
        <dbReference type="PROSITE-ProRule" id="PRU00169"/>
    </source>
</evidence>
<dbReference type="EMBL" id="CP012836">
    <property type="protein sequence ID" value="AMQ55488.1"/>
    <property type="molecule type" value="Genomic_DNA"/>
</dbReference>
<keyword evidence="4" id="KW-0804">Transcription</keyword>
<dbReference type="InterPro" id="IPR039420">
    <property type="entry name" value="WalR-like"/>
</dbReference>
<evidence type="ECO:0000313" key="9">
    <source>
        <dbReference type="Proteomes" id="UP000073816"/>
    </source>
</evidence>
<evidence type="ECO:0000259" key="7">
    <source>
        <dbReference type="PROSITE" id="PS50110"/>
    </source>
</evidence>
<dbReference type="GO" id="GO:0006355">
    <property type="term" value="P:regulation of DNA-templated transcription"/>
    <property type="evidence" value="ECO:0007669"/>
    <property type="project" value="InterPro"/>
</dbReference>
<dbReference type="Proteomes" id="UP000073816">
    <property type="component" value="Chromosome"/>
</dbReference>
<protein>
    <submittedName>
        <fullName evidence="8">LuxR family transcriptional regulator</fullName>
    </submittedName>
</protein>
<evidence type="ECO:0000256" key="4">
    <source>
        <dbReference type="ARBA" id="ARBA00023163"/>
    </source>
</evidence>
<reference evidence="8 9" key="2">
    <citation type="journal article" date="2016" name="Genome Announc.">
        <title>Complete Genome Sequence of Algoriphagus sp. Strain M8-2, Isolated from a Brackish Lake.</title>
        <authorList>
            <person name="Muraguchi Y."/>
            <person name="Kushimoto K."/>
            <person name="Ohtsubo Y."/>
            <person name="Suzuki T."/>
            <person name="Dohra H."/>
            <person name="Kimbara K."/>
            <person name="Shintani M."/>
        </authorList>
    </citation>
    <scope>NUCLEOTIDE SEQUENCE [LARGE SCALE GENOMIC DNA]</scope>
    <source>
        <strain evidence="8 9">M8-2</strain>
    </source>
</reference>
<dbReference type="Gene3D" id="3.40.50.2300">
    <property type="match status" value="1"/>
</dbReference>